<dbReference type="RefSeq" id="WP_173970402.1">
    <property type="nucleotide sequence ID" value="NZ_CADCSU010000076.1"/>
</dbReference>
<evidence type="ECO:0000313" key="1">
    <source>
        <dbReference type="EMBL" id="CAA9197668.1"/>
    </source>
</evidence>
<protein>
    <recommendedName>
        <fullName evidence="3">Lipoprotein</fullName>
    </recommendedName>
</protein>
<dbReference type="AlphaFoldDB" id="A0A6J4GEM7"/>
<evidence type="ECO:0000313" key="2">
    <source>
        <dbReference type="Proteomes" id="UP000479938"/>
    </source>
</evidence>
<accession>A0A6J4GEM7</accession>
<proteinExistence type="predicted"/>
<sequence>MKKILTLLAVVGLFVFSGCSDDDKDEIFDTTNYVFEVNKVDFANNGEGFTGRFDYALLPEDVLLVYRLGGIAPNGRDIWVQLPEAHYYDNGTIFSYKFDFTQDDFKIYLDGLGLNNIPNDMRYNQTFRIVIVPEVGSTGVYAKKTNTKNEYSDYYEVIRKYNLNDSNVKTLN</sequence>
<evidence type="ECO:0008006" key="3">
    <source>
        <dbReference type="Google" id="ProtNLM"/>
    </source>
</evidence>
<reference evidence="1 2" key="1">
    <citation type="submission" date="2020-02" db="EMBL/GenBank/DDBJ databases">
        <authorList>
            <person name="Criscuolo A."/>
        </authorList>
    </citation>
    <scope>NUCLEOTIDE SEQUENCE [LARGE SCALE GENOMIC DNA]</scope>
    <source>
        <strain evidence="1">CIP105534</strain>
    </source>
</reference>
<gene>
    <name evidence="1" type="ORF">FLA105534_01753</name>
</gene>
<organism evidence="1 2">
    <name type="scientific">Flavobacterium bizetiae</name>
    <dbReference type="NCBI Taxonomy" id="2704140"/>
    <lineage>
        <taxon>Bacteria</taxon>
        <taxon>Pseudomonadati</taxon>
        <taxon>Bacteroidota</taxon>
        <taxon>Flavobacteriia</taxon>
        <taxon>Flavobacteriales</taxon>
        <taxon>Flavobacteriaceae</taxon>
        <taxon>Flavobacterium</taxon>
    </lineage>
</organism>
<keyword evidence="2" id="KW-1185">Reference proteome</keyword>
<dbReference type="EMBL" id="CADCSU010000076">
    <property type="protein sequence ID" value="CAA9197668.1"/>
    <property type="molecule type" value="Genomic_DNA"/>
</dbReference>
<name>A0A6J4GEM7_9FLAO</name>
<dbReference type="Proteomes" id="UP000479938">
    <property type="component" value="Unassembled WGS sequence"/>
</dbReference>
<dbReference type="PROSITE" id="PS51257">
    <property type="entry name" value="PROKAR_LIPOPROTEIN"/>
    <property type="match status" value="1"/>
</dbReference>